<dbReference type="RefSeq" id="WP_353065481.1">
    <property type="nucleotide sequence ID" value="NZ_CP132942.1"/>
</dbReference>
<gene>
    <name evidence="1" type="ORF">RBB77_05705</name>
</gene>
<proteinExistence type="predicted"/>
<evidence type="ECO:0000313" key="1">
    <source>
        <dbReference type="EMBL" id="XCB34389.1"/>
    </source>
</evidence>
<organism evidence="1">
    <name type="scientific">Tunturiibacter psychrotolerans</name>
    <dbReference type="NCBI Taxonomy" id="3069686"/>
    <lineage>
        <taxon>Bacteria</taxon>
        <taxon>Pseudomonadati</taxon>
        <taxon>Acidobacteriota</taxon>
        <taxon>Terriglobia</taxon>
        <taxon>Terriglobales</taxon>
        <taxon>Acidobacteriaceae</taxon>
        <taxon>Tunturiibacter</taxon>
    </lineage>
</organism>
<protein>
    <submittedName>
        <fullName evidence="1">Uncharacterized protein</fullName>
    </submittedName>
</protein>
<reference evidence="1" key="1">
    <citation type="submission" date="2023-08" db="EMBL/GenBank/DDBJ databases">
        <authorList>
            <person name="Messyasz A."/>
            <person name="Mannisto M.K."/>
            <person name="Kerkhof L.J."/>
            <person name="Haggblom M."/>
        </authorList>
    </citation>
    <scope>NUCLEOTIDE SEQUENCE</scope>
    <source>
        <strain evidence="1">X5P6</strain>
    </source>
</reference>
<name>A0AAU7ZTN0_9BACT</name>
<sequence>MANRVVGVPPDLTAIVDSFYISIGEETVMQIKWTTQCLIKRGNGFGLCGAHPDWAMHPSWIAGVEGLDAYNRWVSEVVIPIVFQWIEEHKADVYKGVPEELKDDMGVVIASAFEIVKTMSSYTNGVKKAVEFEEARERDEVDMKTINPVWTDIAQKVREDTKRIFDEKKDVLKGT</sequence>
<dbReference type="KEGG" id="tpsc:RBB77_05705"/>
<dbReference type="EMBL" id="CP132942">
    <property type="protein sequence ID" value="XCB34389.1"/>
    <property type="molecule type" value="Genomic_DNA"/>
</dbReference>
<dbReference type="AlphaFoldDB" id="A0AAU7ZTN0"/>
<accession>A0AAU7ZTN0</accession>
<reference evidence="1" key="2">
    <citation type="journal article" date="2024" name="Environ. Microbiol.">
        <title>Genome analysis and description of Tunturibacter gen. nov. expands the diversity of Terriglobia in tundra soils.</title>
        <authorList>
            <person name="Messyasz A."/>
            <person name="Mannisto M.K."/>
            <person name="Kerkhof L.J."/>
            <person name="Haggblom M.M."/>
        </authorList>
    </citation>
    <scope>NUCLEOTIDE SEQUENCE</scope>
    <source>
        <strain evidence="1">X5P6</strain>
    </source>
</reference>